<dbReference type="InParanoid" id="I7M988"/>
<keyword evidence="1" id="KW-0472">Membrane</keyword>
<name>I7M988_TETTS</name>
<keyword evidence="1 2" id="KW-0812">Transmembrane</keyword>
<keyword evidence="1" id="KW-1133">Transmembrane helix</keyword>
<proteinExistence type="predicted"/>
<accession>I7M988</accession>
<feature type="transmembrane region" description="Helical" evidence="1">
    <location>
        <begin position="28"/>
        <end position="51"/>
    </location>
</feature>
<dbReference type="HOGENOM" id="CLU_1130991_0_0_1"/>
<feature type="transmembrane region" description="Helical" evidence="1">
    <location>
        <begin position="199"/>
        <end position="221"/>
    </location>
</feature>
<protein>
    <submittedName>
        <fullName evidence="2">Transmembrane protein, putative</fullName>
    </submittedName>
</protein>
<dbReference type="AlphaFoldDB" id="I7M988"/>
<dbReference type="KEGG" id="tet:TTHERM_00316870"/>
<keyword evidence="3" id="KW-1185">Reference proteome</keyword>
<dbReference type="RefSeq" id="XP_001021368.1">
    <property type="nucleotide sequence ID" value="XM_001021368.1"/>
</dbReference>
<dbReference type="GeneID" id="7829759"/>
<organism evidence="2 3">
    <name type="scientific">Tetrahymena thermophila (strain SB210)</name>
    <dbReference type="NCBI Taxonomy" id="312017"/>
    <lineage>
        <taxon>Eukaryota</taxon>
        <taxon>Sar</taxon>
        <taxon>Alveolata</taxon>
        <taxon>Ciliophora</taxon>
        <taxon>Intramacronucleata</taxon>
        <taxon>Oligohymenophorea</taxon>
        <taxon>Hymenostomatida</taxon>
        <taxon>Tetrahymenina</taxon>
        <taxon>Tetrahymenidae</taxon>
        <taxon>Tetrahymena</taxon>
    </lineage>
</organism>
<feature type="transmembrane region" description="Helical" evidence="1">
    <location>
        <begin position="119"/>
        <end position="137"/>
    </location>
</feature>
<evidence type="ECO:0000313" key="2">
    <source>
        <dbReference type="EMBL" id="EAS01123.1"/>
    </source>
</evidence>
<dbReference type="EMBL" id="GG662605">
    <property type="protein sequence ID" value="EAS01123.1"/>
    <property type="molecule type" value="Genomic_DNA"/>
</dbReference>
<reference evidence="3" key="1">
    <citation type="journal article" date="2006" name="PLoS Biol.">
        <title>Macronuclear genome sequence of the ciliate Tetrahymena thermophila, a model eukaryote.</title>
        <authorList>
            <person name="Eisen J.A."/>
            <person name="Coyne R.S."/>
            <person name="Wu M."/>
            <person name="Wu D."/>
            <person name="Thiagarajan M."/>
            <person name="Wortman J.R."/>
            <person name="Badger J.H."/>
            <person name="Ren Q."/>
            <person name="Amedeo P."/>
            <person name="Jones K.M."/>
            <person name="Tallon L.J."/>
            <person name="Delcher A.L."/>
            <person name="Salzberg S.L."/>
            <person name="Silva J.C."/>
            <person name="Haas B.J."/>
            <person name="Majoros W.H."/>
            <person name="Farzad M."/>
            <person name="Carlton J.M."/>
            <person name="Smith R.K. Jr."/>
            <person name="Garg J."/>
            <person name="Pearlman R.E."/>
            <person name="Karrer K.M."/>
            <person name="Sun L."/>
            <person name="Manning G."/>
            <person name="Elde N.C."/>
            <person name="Turkewitz A.P."/>
            <person name="Asai D.J."/>
            <person name="Wilkes D.E."/>
            <person name="Wang Y."/>
            <person name="Cai H."/>
            <person name="Collins K."/>
            <person name="Stewart B.A."/>
            <person name="Lee S.R."/>
            <person name="Wilamowska K."/>
            <person name="Weinberg Z."/>
            <person name="Ruzzo W.L."/>
            <person name="Wloga D."/>
            <person name="Gaertig J."/>
            <person name="Frankel J."/>
            <person name="Tsao C.-C."/>
            <person name="Gorovsky M.A."/>
            <person name="Keeling P.J."/>
            <person name="Waller R.F."/>
            <person name="Patron N.J."/>
            <person name="Cherry J.M."/>
            <person name="Stover N.A."/>
            <person name="Krieger C.J."/>
            <person name="del Toro C."/>
            <person name="Ryder H.F."/>
            <person name="Williamson S.C."/>
            <person name="Barbeau R.A."/>
            <person name="Hamilton E.P."/>
            <person name="Orias E."/>
        </authorList>
    </citation>
    <scope>NUCLEOTIDE SEQUENCE [LARGE SCALE GENOMIC DNA]</scope>
    <source>
        <strain evidence="3">SB210</strain>
    </source>
</reference>
<sequence length="246" mass="28537">MSSNQTHSPIPETEECQRMKMFQKYNKLKTWLAVMTSLMLATSSISLTIYFRILQNFLSDYEIILPALQIEKFNYIYYIAGLIITLVLFNICIFKASLSAFTSNPIFSNRSNSNTKFNLLGYFFLAIFFCLSLHSFLSEEQSILQQSEYIINLKNQTQTQSNPSAANDYLQTFFPNLNSYSNFYLFYKKVSFCHKLQPYITILLLIILMIQQLFATAIATLSSLIYEKRNLAGLEEILVQQFTQNC</sequence>
<evidence type="ECO:0000313" key="3">
    <source>
        <dbReference type="Proteomes" id="UP000009168"/>
    </source>
</evidence>
<dbReference type="Proteomes" id="UP000009168">
    <property type="component" value="Unassembled WGS sequence"/>
</dbReference>
<gene>
    <name evidence="2" type="ORF">TTHERM_00316870</name>
</gene>
<evidence type="ECO:0000256" key="1">
    <source>
        <dbReference type="SAM" id="Phobius"/>
    </source>
</evidence>
<feature type="transmembrane region" description="Helical" evidence="1">
    <location>
        <begin position="75"/>
        <end position="98"/>
    </location>
</feature>